<protein>
    <submittedName>
        <fullName evidence="2">Uncharacterized protein</fullName>
    </submittedName>
</protein>
<dbReference type="EMBL" id="VBPB01000225">
    <property type="protein sequence ID" value="TMQ70441.1"/>
    <property type="molecule type" value="Genomic_DNA"/>
</dbReference>
<feature type="region of interest" description="Disordered" evidence="1">
    <location>
        <begin position="92"/>
        <end position="122"/>
    </location>
</feature>
<feature type="compositionally biased region" description="Low complexity" evidence="1">
    <location>
        <begin position="100"/>
        <end position="122"/>
    </location>
</feature>
<accession>A0A538U3L8</accession>
<dbReference type="AlphaFoldDB" id="A0A538U3L8"/>
<sequence>MGSPTSRWSSLVVGIIGIACVISCGCLSNDSDPSHAGSGAPGLSWLAPRITVPAGTSLTVRLTSGISSKSARPGDGWTGVLTDAVMIDGRSVLPAGTTPSAGTGRCSTSRSGASRRGTTTTA</sequence>
<dbReference type="Proteomes" id="UP000319771">
    <property type="component" value="Unassembled WGS sequence"/>
</dbReference>
<proteinExistence type="predicted"/>
<organism evidence="2 3">
    <name type="scientific">Eiseniibacteriota bacterium</name>
    <dbReference type="NCBI Taxonomy" id="2212470"/>
    <lineage>
        <taxon>Bacteria</taxon>
        <taxon>Candidatus Eiseniibacteriota</taxon>
    </lineage>
</organism>
<gene>
    <name evidence="2" type="ORF">E6K81_12635</name>
</gene>
<evidence type="ECO:0000256" key="1">
    <source>
        <dbReference type="SAM" id="MobiDB-lite"/>
    </source>
</evidence>
<reference evidence="2 3" key="1">
    <citation type="journal article" date="2019" name="Nat. Microbiol.">
        <title>Mediterranean grassland soil C-N compound turnover is dependent on rainfall and depth, and is mediated by genomically divergent microorganisms.</title>
        <authorList>
            <person name="Diamond S."/>
            <person name="Andeer P.F."/>
            <person name="Li Z."/>
            <person name="Crits-Christoph A."/>
            <person name="Burstein D."/>
            <person name="Anantharaman K."/>
            <person name="Lane K.R."/>
            <person name="Thomas B.C."/>
            <person name="Pan C."/>
            <person name="Northen T.R."/>
            <person name="Banfield J.F."/>
        </authorList>
    </citation>
    <scope>NUCLEOTIDE SEQUENCE [LARGE SCALE GENOMIC DNA]</scope>
    <source>
        <strain evidence="2">WS_11</strain>
    </source>
</reference>
<comment type="caution">
    <text evidence="2">The sequence shown here is derived from an EMBL/GenBank/DDBJ whole genome shotgun (WGS) entry which is preliminary data.</text>
</comment>
<evidence type="ECO:0000313" key="3">
    <source>
        <dbReference type="Proteomes" id="UP000319771"/>
    </source>
</evidence>
<evidence type="ECO:0000313" key="2">
    <source>
        <dbReference type="EMBL" id="TMQ70441.1"/>
    </source>
</evidence>
<dbReference type="PROSITE" id="PS51257">
    <property type="entry name" value="PROKAR_LIPOPROTEIN"/>
    <property type="match status" value="1"/>
</dbReference>
<name>A0A538U3L8_UNCEI</name>